<dbReference type="GO" id="GO:0030596">
    <property type="term" value="F:alpha-L-rhamnosidase activity"/>
    <property type="evidence" value="ECO:0007669"/>
    <property type="project" value="UniProtKB-EC"/>
</dbReference>
<dbReference type="Pfam" id="PF08531">
    <property type="entry name" value="Bac_rhamnosid_N"/>
    <property type="match status" value="1"/>
</dbReference>
<dbReference type="PANTHER" id="PTHR33307:SF6">
    <property type="entry name" value="ALPHA-RHAMNOSIDASE (EUROFUNG)-RELATED"/>
    <property type="match status" value="1"/>
</dbReference>
<dbReference type="InterPro" id="IPR008902">
    <property type="entry name" value="Rhamnosid_concanavalin"/>
</dbReference>
<organism evidence="9 10">
    <name type="scientific">Candidatus Pullilachnospira gallistercoris</name>
    <dbReference type="NCBI Taxonomy" id="2840911"/>
    <lineage>
        <taxon>Bacteria</taxon>
        <taxon>Bacillati</taxon>
        <taxon>Bacillota</taxon>
        <taxon>Clostridia</taxon>
        <taxon>Lachnospirales</taxon>
        <taxon>Lachnospiraceae</taxon>
        <taxon>Lachnospiraceae incertae sedis</taxon>
        <taxon>Candidatus Pullilachnospira</taxon>
    </lineage>
</organism>
<dbReference type="GO" id="GO:0005975">
    <property type="term" value="P:carbohydrate metabolic process"/>
    <property type="evidence" value="ECO:0007669"/>
    <property type="project" value="InterPro"/>
</dbReference>
<evidence type="ECO:0000313" key="10">
    <source>
        <dbReference type="Proteomes" id="UP000823912"/>
    </source>
</evidence>
<evidence type="ECO:0000256" key="2">
    <source>
        <dbReference type="ARBA" id="ARBA00012652"/>
    </source>
</evidence>
<evidence type="ECO:0000259" key="6">
    <source>
        <dbReference type="Pfam" id="PF08531"/>
    </source>
</evidence>
<evidence type="ECO:0000256" key="1">
    <source>
        <dbReference type="ARBA" id="ARBA00001445"/>
    </source>
</evidence>
<evidence type="ECO:0000313" key="9">
    <source>
        <dbReference type="EMBL" id="HIR71469.1"/>
    </source>
</evidence>
<dbReference type="EC" id="3.2.1.40" evidence="2"/>
<dbReference type="Pfam" id="PF05592">
    <property type="entry name" value="Bac_rhamnosid"/>
    <property type="match status" value="1"/>
</dbReference>
<proteinExistence type="predicted"/>
<dbReference type="InterPro" id="IPR012341">
    <property type="entry name" value="6hp_glycosidase-like_sf"/>
</dbReference>
<dbReference type="Pfam" id="PF25788">
    <property type="entry name" value="Ig_Rha78A_N"/>
    <property type="match status" value="1"/>
</dbReference>
<reference evidence="9" key="2">
    <citation type="journal article" date="2021" name="PeerJ">
        <title>Extensive microbial diversity within the chicken gut microbiome revealed by metagenomics and culture.</title>
        <authorList>
            <person name="Gilroy R."/>
            <person name="Ravi A."/>
            <person name="Getino M."/>
            <person name="Pursley I."/>
            <person name="Horton D.L."/>
            <person name="Alikhan N.F."/>
            <person name="Baker D."/>
            <person name="Gharbi K."/>
            <person name="Hall N."/>
            <person name="Watson M."/>
            <person name="Adriaenssens E.M."/>
            <person name="Foster-Nyarko E."/>
            <person name="Jarju S."/>
            <person name="Secka A."/>
            <person name="Antonio M."/>
            <person name="Oren A."/>
            <person name="Chaudhuri R.R."/>
            <person name="La Ragione R."/>
            <person name="Hildebrand F."/>
            <person name="Pallen M.J."/>
        </authorList>
    </citation>
    <scope>NUCLEOTIDE SEQUENCE</scope>
    <source>
        <strain evidence="9">ChiSjej5B23-6657</strain>
    </source>
</reference>
<dbReference type="AlphaFoldDB" id="A0A9D1EAN9"/>
<dbReference type="InterPro" id="IPR016007">
    <property type="entry name" value="Alpha_rhamnosid"/>
</dbReference>
<feature type="domain" description="Alpha-L-rhamnosidase concanavalin-like" evidence="5">
    <location>
        <begin position="310"/>
        <end position="406"/>
    </location>
</feature>
<gene>
    <name evidence="9" type="ORF">IAA55_09330</name>
</gene>
<feature type="domain" description="Bacterial alpha-L-rhamnosidase N-terminal" evidence="6">
    <location>
        <begin position="134"/>
        <end position="299"/>
    </location>
</feature>
<feature type="domain" description="Alpha-L-rhamnosidase six-hairpin glycosidase" evidence="7">
    <location>
        <begin position="412"/>
        <end position="756"/>
    </location>
</feature>
<evidence type="ECO:0000256" key="4">
    <source>
        <dbReference type="SAM" id="MobiDB-lite"/>
    </source>
</evidence>
<dbReference type="Pfam" id="PF17389">
    <property type="entry name" value="Bac_rhamnosid6H"/>
    <property type="match status" value="1"/>
</dbReference>
<dbReference type="InterPro" id="IPR013737">
    <property type="entry name" value="Bac_rhamnosid_N"/>
</dbReference>
<dbReference type="EMBL" id="DVHM01000154">
    <property type="protein sequence ID" value="HIR71469.1"/>
    <property type="molecule type" value="Genomic_DNA"/>
</dbReference>
<dbReference type="InterPro" id="IPR035398">
    <property type="entry name" value="Bac_rhamnosid_C"/>
</dbReference>
<dbReference type="Pfam" id="PF17390">
    <property type="entry name" value="Bac_rhamnosid_C"/>
    <property type="match status" value="1"/>
</dbReference>
<protein>
    <recommendedName>
        <fullName evidence="2">alpha-L-rhamnosidase</fullName>
        <ecNumber evidence="2">3.2.1.40</ecNumber>
    </recommendedName>
</protein>
<dbReference type="Gene3D" id="2.60.120.260">
    <property type="entry name" value="Galactose-binding domain-like"/>
    <property type="match status" value="2"/>
</dbReference>
<accession>A0A9D1EAN9</accession>
<dbReference type="Proteomes" id="UP000823912">
    <property type="component" value="Unassembled WGS sequence"/>
</dbReference>
<dbReference type="SUPFAM" id="SSF48208">
    <property type="entry name" value="Six-hairpin glycosidases"/>
    <property type="match status" value="1"/>
</dbReference>
<name>A0A9D1EAN9_9FIRM</name>
<feature type="domain" description="Alpha-L-rhamnosidase C-terminal" evidence="8">
    <location>
        <begin position="761"/>
        <end position="829"/>
    </location>
</feature>
<dbReference type="InterPro" id="IPR008928">
    <property type="entry name" value="6-hairpin_glycosidase_sf"/>
</dbReference>
<reference evidence="9" key="1">
    <citation type="submission" date="2020-10" db="EMBL/GenBank/DDBJ databases">
        <authorList>
            <person name="Gilroy R."/>
        </authorList>
    </citation>
    <scope>NUCLEOTIDE SEQUENCE</scope>
    <source>
        <strain evidence="9">ChiSjej5B23-6657</strain>
    </source>
</reference>
<dbReference type="Gene3D" id="2.60.40.10">
    <property type="entry name" value="Immunoglobulins"/>
    <property type="match status" value="1"/>
</dbReference>
<evidence type="ECO:0000256" key="3">
    <source>
        <dbReference type="ARBA" id="ARBA00022801"/>
    </source>
</evidence>
<dbReference type="PANTHER" id="PTHR33307">
    <property type="entry name" value="ALPHA-RHAMNOSIDASE (EUROFUNG)"/>
    <property type="match status" value="1"/>
</dbReference>
<keyword evidence="3 9" id="KW-0378">Hydrolase</keyword>
<evidence type="ECO:0000259" key="5">
    <source>
        <dbReference type="Pfam" id="PF05592"/>
    </source>
</evidence>
<dbReference type="PIRSF" id="PIRSF010631">
    <property type="entry name" value="A-rhamnsds"/>
    <property type="match status" value="1"/>
</dbReference>
<evidence type="ECO:0000259" key="8">
    <source>
        <dbReference type="Pfam" id="PF17390"/>
    </source>
</evidence>
<dbReference type="InterPro" id="IPR035396">
    <property type="entry name" value="Bac_rhamnosid6H"/>
</dbReference>
<dbReference type="InterPro" id="IPR013783">
    <property type="entry name" value="Ig-like_fold"/>
</dbReference>
<comment type="catalytic activity">
    <reaction evidence="1">
        <text>Hydrolysis of terminal non-reducing alpha-L-rhamnose residues in alpha-L-rhamnosides.</text>
        <dbReference type="EC" id="3.2.1.40"/>
    </reaction>
</comment>
<sequence>MGKIYAAKINHMTNPMGFLMERTVFSWKVKDCRGKEQKWARIVVAEDASFEKTVCDTGEADLDSRAARLSLKMKPCSRYYWKVTVATDADEIITSETQFFETAKMEEPWKGKWITCDSAEPRHPVFSREIIPEKQVTGARLYISGLGLYEAYITPKEDGSPQRIGEEYLTPYCNDYKRWIQYQTYDITRQISEGGTLSVLLGNGWYKGRFGLNSEGKGGWYGDEWKLIAEIRLDYADGTQEIIGTDETWTVTRSRLTFSNLYDGEHRDDTLEDREPEQAVAADPPGGKLMERLSLPVKVQQERTPVELIRTPKGELVFDLGQEITGSFRLRVRAKRGAQVRIQTGEVLQDGCFYNENLRTAKSEYIYISDGTEKEIQPHFTYYGYRYVKVSGVEELSVDDFTALVLCSDYETAGSLRTGHELVNRLISNVEWGMRGNFLDVPTDCPQRDERMGWTGDTQVFSATACYLADTYAFYKKYLFDLYQEQKDLNGMVPETVPVYGQTKCSCAWGDAACIIPWNVYVFSGDVSILEDQFDSMKDWVDYIRTVDGEHHGWRQMFHYGDWLALDRAGASEGNAYGATDEGYVADVYYAASADIVAKAADILGRKEEAGEYRALADRQWQEVRREYFTSTGRCAVKTQTGLLLALKYHISSDEEKTRQMLKKLLRDSGNKLNTGFVGTPLLCNVLTDNGMTDAAYRLLLNEEYPGWLREVKLGATTIWERWNSLGEDGKVSSTGMNSFNHYAYGAILEWMFRHVGGIDVRENAPGAKTVRIAPKVHADVKSAEAVYDSASGTYRCGWEILDDNRIRVSLEVPFGAEAEVQLPYADTSVYLDESNPLFASVRDGVCHVKAGSYRAEYPASEQLKKTYSTESSMEELLNHPAVRAFLSTLIEVDMIPDAAYPMSLRTVAEVFGGGGDEEQFQMLDAALAKF</sequence>
<comment type="caution">
    <text evidence="9">The sequence shown here is derived from an EMBL/GenBank/DDBJ whole genome shotgun (WGS) entry which is preliminary data.</text>
</comment>
<dbReference type="Gene3D" id="2.60.420.10">
    <property type="entry name" value="Maltose phosphorylase, domain 3"/>
    <property type="match status" value="1"/>
</dbReference>
<feature type="region of interest" description="Disordered" evidence="4">
    <location>
        <begin position="266"/>
        <end position="286"/>
    </location>
</feature>
<dbReference type="Gene3D" id="1.50.10.10">
    <property type="match status" value="1"/>
</dbReference>
<evidence type="ECO:0000259" key="7">
    <source>
        <dbReference type="Pfam" id="PF17389"/>
    </source>
</evidence>